<dbReference type="AlphaFoldDB" id="U2Y7I3"/>
<protein>
    <submittedName>
        <fullName evidence="2">Uncharacterized protein</fullName>
    </submittedName>
</protein>
<keyword evidence="3" id="KW-1185">Reference proteome</keyword>
<evidence type="ECO:0000313" key="3">
    <source>
        <dbReference type="Proteomes" id="UP000016568"/>
    </source>
</evidence>
<reference evidence="2 3" key="1">
    <citation type="submission" date="2013-09" db="EMBL/GenBank/DDBJ databases">
        <title>Whole genome shotgun sequence of Novosphingobium tardaugens NBRC 16725.</title>
        <authorList>
            <person name="Isaki S."/>
            <person name="Hosoyama A."/>
            <person name="Tsuchikane K."/>
            <person name="Katsumata H."/>
            <person name="Ando Y."/>
            <person name="Yamazaki S."/>
            <person name="Fujita N."/>
        </authorList>
    </citation>
    <scope>NUCLEOTIDE SEQUENCE [LARGE SCALE GENOMIC DNA]</scope>
    <source>
        <strain evidence="2 3">NBRC 16725</strain>
    </source>
</reference>
<sequence>MITNHNARRAARIDNGFTAPRAPTAAEPTLTVRIQDMTPEQVGFVIELLSRMSVADEDVLLNGAGCRFLAEATASGRA</sequence>
<dbReference type="RefSeq" id="WP_021690072.1">
    <property type="nucleotide sequence ID" value="NZ_BASZ01000005.1"/>
</dbReference>
<feature type="region of interest" description="Disordered" evidence="1">
    <location>
        <begin position="1"/>
        <end position="26"/>
    </location>
</feature>
<dbReference type="KEGG" id="ntd:EGO55_11645"/>
<evidence type="ECO:0000313" key="2">
    <source>
        <dbReference type="EMBL" id="GAD49166.1"/>
    </source>
</evidence>
<name>U2Y7I3_9SPHN</name>
<dbReference type="EMBL" id="BASZ01000005">
    <property type="protein sequence ID" value="GAD49166.1"/>
    <property type="molecule type" value="Genomic_DNA"/>
</dbReference>
<organism evidence="2 3">
    <name type="scientific">Caenibius tardaugens NBRC 16725</name>
    <dbReference type="NCBI Taxonomy" id="1219035"/>
    <lineage>
        <taxon>Bacteria</taxon>
        <taxon>Pseudomonadati</taxon>
        <taxon>Pseudomonadota</taxon>
        <taxon>Alphaproteobacteria</taxon>
        <taxon>Sphingomonadales</taxon>
        <taxon>Erythrobacteraceae</taxon>
        <taxon>Caenibius</taxon>
    </lineage>
</organism>
<proteinExistence type="predicted"/>
<comment type="caution">
    <text evidence="2">The sequence shown here is derived from an EMBL/GenBank/DDBJ whole genome shotgun (WGS) entry which is preliminary data.</text>
</comment>
<evidence type="ECO:0000256" key="1">
    <source>
        <dbReference type="SAM" id="MobiDB-lite"/>
    </source>
</evidence>
<dbReference type="Proteomes" id="UP000016568">
    <property type="component" value="Unassembled WGS sequence"/>
</dbReference>
<gene>
    <name evidence="2" type="ORF">NT2_05_00870</name>
</gene>
<accession>U2Y7I3</accession>
<feature type="compositionally biased region" description="Basic residues" evidence="1">
    <location>
        <begin position="1"/>
        <end position="10"/>
    </location>
</feature>